<organism evidence="3 4">
    <name type="scientific">Maioricimonas rarisocia</name>
    <dbReference type="NCBI Taxonomy" id="2528026"/>
    <lineage>
        <taxon>Bacteria</taxon>
        <taxon>Pseudomonadati</taxon>
        <taxon>Planctomycetota</taxon>
        <taxon>Planctomycetia</taxon>
        <taxon>Planctomycetales</taxon>
        <taxon>Planctomycetaceae</taxon>
        <taxon>Maioricimonas</taxon>
    </lineage>
</organism>
<dbReference type="NCBIfam" id="TIGR02532">
    <property type="entry name" value="IV_pilin_GFxxxE"/>
    <property type="match status" value="1"/>
</dbReference>
<dbReference type="InterPro" id="IPR012902">
    <property type="entry name" value="N_methyl_site"/>
</dbReference>
<dbReference type="InterPro" id="IPR045584">
    <property type="entry name" value="Pilin-like"/>
</dbReference>
<dbReference type="AlphaFoldDB" id="A0A517ZFY5"/>
<evidence type="ECO:0000313" key="3">
    <source>
        <dbReference type="EMBL" id="QDU41374.1"/>
    </source>
</evidence>
<gene>
    <name evidence="3" type="ORF">Mal4_57410</name>
</gene>
<evidence type="ECO:0008006" key="5">
    <source>
        <dbReference type="Google" id="ProtNLM"/>
    </source>
</evidence>
<dbReference type="RefSeq" id="WP_145372695.1">
    <property type="nucleotide sequence ID" value="NZ_CP036275.1"/>
</dbReference>
<dbReference type="KEGG" id="mri:Mal4_57410"/>
<evidence type="ECO:0000256" key="2">
    <source>
        <dbReference type="SAM" id="Phobius"/>
    </source>
</evidence>
<reference evidence="3 4" key="1">
    <citation type="submission" date="2019-02" db="EMBL/GenBank/DDBJ databases">
        <title>Deep-cultivation of Planctomycetes and their phenomic and genomic characterization uncovers novel biology.</title>
        <authorList>
            <person name="Wiegand S."/>
            <person name="Jogler M."/>
            <person name="Boedeker C."/>
            <person name="Pinto D."/>
            <person name="Vollmers J."/>
            <person name="Rivas-Marin E."/>
            <person name="Kohn T."/>
            <person name="Peeters S.H."/>
            <person name="Heuer A."/>
            <person name="Rast P."/>
            <person name="Oberbeckmann S."/>
            <person name="Bunk B."/>
            <person name="Jeske O."/>
            <person name="Meyerdierks A."/>
            <person name="Storesund J.E."/>
            <person name="Kallscheuer N."/>
            <person name="Luecker S."/>
            <person name="Lage O.M."/>
            <person name="Pohl T."/>
            <person name="Merkel B.J."/>
            <person name="Hornburger P."/>
            <person name="Mueller R.-W."/>
            <person name="Bruemmer F."/>
            <person name="Labrenz M."/>
            <person name="Spormann A.M."/>
            <person name="Op den Camp H."/>
            <person name="Overmann J."/>
            <person name="Amann R."/>
            <person name="Jetten M.S.M."/>
            <person name="Mascher T."/>
            <person name="Medema M.H."/>
            <person name="Devos D.P."/>
            <person name="Kaster A.-K."/>
            <person name="Ovreas L."/>
            <person name="Rohde M."/>
            <person name="Galperin M.Y."/>
            <person name="Jogler C."/>
        </authorList>
    </citation>
    <scope>NUCLEOTIDE SEQUENCE [LARGE SCALE GENOMIC DNA]</scope>
    <source>
        <strain evidence="3 4">Mal4</strain>
    </source>
</reference>
<accession>A0A517ZFY5</accession>
<proteinExistence type="predicted"/>
<evidence type="ECO:0000313" key="4">
    <source>
        <dbReference type="Proteomes" id="UP000320496"/>
    </source>
</evidence>
<keyword evidence="2" id="KW-0812">Transmembrane</keyword>
<evidence type="ECO:0000256" key="1">
    <source>
        <dbReference type="SAM" id="MobiDB-lite"/>
    </source>
</evidence>
<dbReference type="Proteomes" id="UP000320496">
    <property type="component" value="Chromosome"/>
</dbReference>
<name>A0A517ZFY5_9PLAN</name>
<dbReference type="EMBL" id="CP036275">
    <property type="protein sequence ID" value="QDU41374.1"/>
    <property type="molecule type" value="Genomic_DNA"/>
</dbReference>
<feature type="region of interest" description="Disordered" evidence="1">
    <location>
        <begin position="120"/>
        <end position="140"/>
    </location>
</feature>
<keyword evidence="2" id="KW-0472">Membrane</keyword>
<dbReference type="SUPFAM" id="SSF54523">
    <property type="entry name" value="Pili subunits"/>
    <property type="match status" value="1"/>
</dbReference>
<dbReference type="Pfam" id="PF07963">
    <property type="entry name" value="N_methyl"/>
    <property type="match status" value="1"/>
</dbReference>
<protein>
    <recommendedName>
        <fullName evidence="5">Type II secretion system protein G</fullName>
    </recommendedName>
</protein>
<dbReference type="OrthoDB" id="253619at2"/>
<keyword evidence="2" id="KW-1133">Transmembrane helix</keyword>
<keyword evidence="4" id="KW-1185">Reference proteome</keyword>
<feature type="transmembrane region" description="Helical" evidence="2">
    <location>
        <begin position="20"/>
        <end position="41"/>
    </location>
</feature>
<sequence length="354" mass="37791">MQSRPRTTRTARRPAGFTMLELLIVIGILGFISATLIVVLGTTGTEARIESTRTTIRVLDSLIQERIEAFNDLDLSSQASQLKAQYDGAGNSSPSTLPRNLAAILVKKHRFRSAFPQRERDLQGFDGPSGDTADDSPLDVSGNDFTDVSLTSSELMYAALTKGAAFGLPNAILDEINPRHIADADGDGFPEFVDDWGNPLHFYIWPTKLIRPGDNSSSNSDITALQRQVAAILIQGLPGASGNLSATDFSSLLNQDPQDQLGLISSSNLSSSGFDLDMGGTTINATAINEDNWHTLNTYHTILIVSAGPDEMLGLGAAGGTAPACLGQPVPAISISSDLDDHPITDNLTNRQQR</sequence>
<dbReference type="Gene3D" id="3.30.700.10">
    <property type="entry name" value="Glycoprotein, Type 4 Pilin"/>
    <property type="match status" value="1"/>
</dbReference>